<dbReference type="EMBL" id="HBHY01003981">
    <property type="protein sequence ID" value="CAE0129633.1"/>
    <property type="molecule type" value="Transcribed_RNA"/>
</dbReference>
<dbReference type="InterPro" id="IPR050459">
    <property type="entry name" value="WD_repeat_RBAP46/RBAP48/MSI1"/>
</dbReference>
<accession>A0A7S3F7L5</accession>
<dbReference type="InterPro" id="IPR001680">
    <property type="entry name" value="WD40_rpt"/>
</dbReference>
<dbReference type="PROSITE" id="PS50082">
    <property type="entry name" value="WD_REPEATS_2"/>
    <property type="match status" value="2"/>
</dbReference>
<organism evidence="4">
    <name type="scientific">Prasinoderma singulare</name>
    <dbReference type="NCBI Taxonomy" id="676789"/>
    <lineage>
        <taxon>Eukaryota</taxon>
        <taxon>Viridiplantae</taxon>
        <taxon>Prasinodermophyta</taxon>
        <taxon>Prasinodermophyceae</taxon>
        <taxon>Prasinodermales</taxon>
        <taxon>Prasinodermaceae</taxon>
        <taxon>Prasinoderma</taxon>
    </lineage>
</organism>
<dbReference type="SMART" id="SM00320">
    <property type="entry name" value="WD40"/>
    <property type="match status" value="2"/>
</dbReference>
<keyword evidence="2" id="KW-0677">Repeat</keyword>
<feature type="repeat" description="WD" evidence="3">
    <location>
        <begin position="1"/>
        <end position="15"/>
    </location>
</feature>
<dbReference type="PANTHER" id="PTHR22850">
    <property type="entry name" value="WD40 REPEAT FAMILY"/>
    <property type="match status" value="1"/>
</dbReference>
<gene>
    <name evidence="4" type="ORF">PSIN1315_LOCUS2636</name>
</gene>
<evidence type="ECO:0000256" key="2">
    <source>
        <dbReference type="ARBA" id="ARBA00022737"/>
    </source>
</evidence>
<evidence type="ECO:0000256" key="1">
    <source>
        <dbReference type="ARBA" id="ARBA00022574"/>
    </source>
</evidence>
<dbReference type="InterPro" id="IPR015943">
    <property type="entry name" value="WD40/YVTN_repeat-like_dom_sf"/>
</dbReference>
<sequence>MLVTGSADCKCKVWDRRAMGKGCVGVYEFHERAILRVQWHPDAPGIFTSGGEDARVLLWDTKKGGTPPSAGEGGEGAAAGVPDALIFQHNGHRSSVVDFQWNPFLPWTCLSVSTDDEMGGGSTMQMWRVSDLVYRPKEDCLAEIEGFRKQVDEELQTMAV</sequence>
<protein>
    <submittedName>
        <fullName evidence="4">Uncharacterized protein</fullName>
    </submittedName>
</protein>
<feature type="repeat" description="WD" evidence="3">
    <location>
        <begin position="27"/>
        <end position="69"/>
    </location>
</feature>
<dbReference type="PROSITE" id="PS50294">
    <property type="entry name" value="WD_REPEATS_REGION"/>
    <property type="match status" value="1"/>
</dbReference>
<reference evidence="4" key="1">
    <citation type="submission" date="2021-01" db="EMBL/GenBank/DDBJ databases">
        <authorList>
            <person name="Corre E."/>
            <person name="Pelletier E."/>
            <person name="Niang G."/>
            <person name="Scheremetjew M."/>
            <person name="Finn R."/>
            <person name="Kale V."/>
            <person name="Holt S."/>
            <person name="Cochrane G."/>
            <person name="Meng A."/>
            <person name="Brown T."/>
            <person name="Cohen L."/>
        </authorList>
    </citation>
    <scope>NUCLEOTIDE SEQUENCE</scope>
    <source>
        <strain evidence="4">RCC927</strain>
    </source>
</reference>
<dbReference type="AlphaFoldDB" id="A0A7S3F7L5"/>
<dbReference type="Gene3D" id="2.130.10.10">
    <property type="entry name" value="YVTN repeat-like/Quinoprotein amine dehydrogenase"/>
    <property type="match status" value="1"/>
</dbReference>
<keyword evidence="1 3" id="KW-0853">WD repeat</keyword>
<proteinExistence type="predicted"/>
<dbReference type="InterPro" id="IPR036322">
    <property type="entry name" value="WD40_repeat_dom_sf"/>
</dbReference>
<dbReference type="SUPFAM" id="SSF50978">
    <property type="entry name" value="WD40 repeat-like"/>
    <property type="match status" value="1"/>
</dbReference>
<dbReference type="Pfam" id="PF00400">
    <property type="entry name" value="WD40"/>
    <property type="match status" value="2"/>
</dbReference>
<name>A0A7S3F7L5_9VIRI</name>
<evidence type="ECO:0000256" key="3">
    <source>
        <dbReference type="PROSITE-ProRule" id="PRU00221"/>
    </source>
</evidence>
<evidence type="ECO:0000313" key="4">
    <source>
        <dbReference type="EMBL" id="CAE0129633.1"/>
    </source>
</evidence>